<feature type="chain" id="PRO_5038556223" description="CDGP domain-containing protein" evidence="1">
    <location>
        <begin position="26"/>
        <end position="99"/>
    </location>
</feature>
<dbReference type="Pfam" id="PF24238">
    <property type="entry name" value="CDGP"/>
    <property type="match status" value="1"/>
</dbReference>
<accession>A0A7I7YHE4</accession>
<organism evidence="3 4">
    <name type="scientific">Mycobacterium conspicuum</name>
    <dbReference type="NCBI Taxonomy" id="44010"/>
    <lineage>
        <taxon>Bacteria</taxon>
        <taxon>Bacillati</taxon>
        <taxon>Actinomycetota</taxon>
        <taxon>Actinomycetes</taxon>
        <taxon>Mycobacteriales</taxon>
        <taxon>Mycobacteriaceae</taxon>
        <taxon>Mycobacterium</taxon>
    </lineage>
</organism>
<dbReference type="PROSITE" id="PS51257">
    <property type="entry name" value="PROKAR_LIPOPROTEIN"/>
    <property type="match status" value="1"/>
</dbReference>
<evidence type="ECO:0000313" key="4">
    <source>
        <dbReference type="Proteomes" id="UP000467385"/>
    </source>
</evidence>
<sequence>MKNAISGLAASALVGGLIGVGVALAPPASAGCQPGDPLESFCDFPVRPNGTWQRCHEAPGGPVMDGRVVGELPPIEECFLVDPSLPWPPANVGPHFHID</sequence>
<evidence type="ECO:0000256" key="1">
    <source>
        <dbReference type="SAM" id="SignalP"/>
    </source>
</evidence>
<feature type="domain" description="CDGP" evidence="2">
    <location>
        <begin position="31"/>
        <end position="97"/>
    </location>
</feature>
<dbReference type="InterPro" id="IPR056271">
    <property type="entry name" value="CDGP_dom"/>
</dbReference>
<dbReference type="EMBL" id="AP022613">
    <property type="protein sequence ID" value="BBZ41186.1"/>
    <property type="molecule type" value="Genomic_DNA"/>
</dbReference>
<reference evidence="3 4" key="1">
    <citation type="journal article" date="2019" name="Emerg. Microbes Infect.">
        <title>Comprehensive subspecies identification of 175 nontuberculous mycobacteria species based on 7547 genomic profiles.</title>
        <authorList>
            <person name="Matsumoto Y."/>
            <person name="Kinjo T."/>
            <person name="Motooka D."/>
            <person name="Nabeya D."/>
            <person name="Jung N."/>
            <person name="Uechi K."/>
            <person name="Horii T."/>
            <person name="Iida T."/>
            <person name="Fujita J."/>
            <person name="Nakamura S."/>
        </authorList>
    </citation>
    <scope>NUCLEOTIDE SEQUENCE [LARGE SCALE GENOMIC DNA]</scope>
    <source>
        <strain evidence="3 4">JCM 14738</strain>
    </source>
</reference>
<dbReference type="AlphaFoldDB" id="A0A7I7YHE4"/>
<dbReference type="OrthoDB" id="4735804at2"/>
<gene>
    <name evidence="3" type="ORF">MCNS_42490</name>
</gene>
<keyword evidence="4" id="KW-1185">Reference proteome</keyword>
<protein>
    <recommendedName>
        <fullName evidence="2">CDGP domain-containing protein</fullName>
    </recommendedName>
</protein>
<dbReference type="RefSeq" id="WP_139825048.1">
    <property type="nucleotide sequence ID" value="NZ_AP022613.1"/>
</dbReference>
<dbReference type="Proteomes" id="UP000467385">
    <property type="component" value="Chromosome"/>
</dbReference>
<feature type="signal peptide" evidence="1">
    <location>
        <begin position="1"/>
        <end position="25"/>
    </location>
</feature>
<keyword evidence="1" id="KW-0732">Signal</keyword>
<name>A0A7I7YHE4_9MYCO</name>
<evidence type="ECO:0000313" key="3">
    <source>
        <dbReference type="EMBL" id="BBZ41186.1"/>
    </source>
</evidence>
<evidence type="ECO:0000259" key="2">
    <source>
        <dbReference type="Pfam" id="PF24238"/>
    </source>
</evidence>
<proteinExistence type="predicted"/>